<organism evidence="1 2">
    <name type="scientific">Schizophyllum amplum</name>
    <dbReference type="NCBI Taxonomy" id="97359"/>
    <lineage>
        <taxon>Eukaryota</taxon>
        <taxon>Fungi</taxon>
        <taxon>Dikarya</taxon>
        <taxon>Basidiomycota</taxon>
        <taxon>Agaricomycotina</taxon>
        <taxon>Agaricomycetes</taxon>
        <taxon>Agaricomycetidae</taxon>
        <taxon>Agaricales</taxon>
        <taxon>Schizophyllaceae</taxon>
        <taxon>Schizophyllum</taxon>
    </lineage>
</organism>
<protein>
    <submittedName>
        <fullName evidence="1">Uncharacterized protein</fullName>
    </submittedName>
</protein>
<proteinExistence type="predicted"/>
<gene>
    <name evidence="1" type="ORF">BD626DRAFT_57888</name>
</gene>
<dbReference type="EMBL" id="VDMD01000013">
    <property type="protein sequence ID" value="TRM62190.1"/>
    <property type="molecule type" value="Genomic_DNA"/>
</dbReference>
<dbReference type="AlphaFoldDB" id="A0A550CBK2"/>
<dbReference type="OrthoDB" id="2839137at2759"/>
<accession>A0A550CBK2</accession>
<evidence type="ECO:0000313" key="2">
    <source>
        <dbReference type="Proteomes" id="UP000320762"/>
    </source>
</evidence>
<name>A0A550CBK2_9AGAR</name>
<keyword evidence="2" id="KW-1185">Reference proteome</keyword>
<comment type="caution">
    <text evidence="1">The sequence shown here is derived from an EMBL/GenBank/DDBJ whole genome shotgun (WGS) entry which is preliminary data.</text>
</comment>
<dbReference type="Proteomes" id="UP000320762">
    <property type="component" value="Unassembled WGS sequence"/>
</dbReference>
<evidence type="ECO:0000313" key="1">
    <source>
        <dbReference type="EMBL" id="TRM62190.1"/>
    </source>
</evidence>
<reference evidence="1 2" key="1">
    <citation type="journal article" date="2019" name="New Phytol.">
        <title>Comparative genomics reveals unique wood-decay strategies and fruiting body development in the Schizophyllaceae.</title>
        <authorList>
            <person name="Almasi E."/>
            <person name="Sahu N."/>
            <person name="Krizsan K."/>
            <person name="Balint B."/>
            <person name="Kovacs G.M."/>
            <person name="Kiss B."/>
            <person name="Cseklye J."/>
            <person name="Drula E."/>
            <person name="Henrissat B."/>
            <person name="Nagy I."/>
            <person name="Chovatia M."/>
            <person name="Adam C."/>
            <person name="LaButti K."/>
            <person name="Lipzen A."/>
            <person name="Riley R."/>
            <person name="Grigoriev I.V."/>
            <person name="Nagy L.G."/>
        </authorList>
    </citation>
    <scope>NUCLEOTIDE SEQUENCE [LARGE SCALE GENOMIC DNA]</scope>
    <source>
        <strain evidence="1 2">NL-1724</strain>
    </source>
</reference>
<sequence>MTLRPLDYDTQTGFSAGLTHALIQALDPEKLLHRNCTVHTCKSHPKCSVDVHVIPHRGFPYYHPGSLSIRFRVVDSGDPADFPPGSDLLTHDGRDPQWYTCGPLRAYFTADASTGLARRGWIYSYNKRAGEAADHIRPRHAHRTSSASVASRILSSFHAPGKRTCTGKRLIE</sequence>